<organism evidence="1">
    <name type="scientific">Siphoviridae sp. ctQqU1</name>
    <dbReference type="NCBI Taxonomy" id="2825496"/>
    <lineage>
        <taxon>Viruses</taxon>
        <taxon>Duplodnaviria</taxon>
        <taxon>Heunggongvirae</taxon>
        <taxon>Uroviricota</taxon>
        <taxon>Caudoviricetes</taxon>
    </lineage>
</organism>
<name>A0A8S5Q4X0_9CAUD</name>
<evidence type="ECO:0000313" key="1">
    <source>
        <dbReference type="EMBL" id="DAE13709.1"/>
    </source>
</evidence>
<dbReference type="EMBL" id="BK015568">
    <property type="protein sequence ID" value="DAE13709.1"/>
    <property type="molecule type" value="Genomic_DNA"/>
</dbReference>
<accession>A0A8S5Q4X0</accession>
<protein>
    <submittedName>
        <fullName evidence="1">Uncharacterized protein</fullName>
    </submittedName>
</protein>
<sequence length="52" mass="6059">MIKRAPLGRYDRKIARLRYVDQLCQVDIAARVPYCRTSIGNRLKIIDKILNA</sequence>
<proteinExistence type="predicted"/>
<reference evidence="1" key="1">
    <citation type="journal article" date="2021" name="Proc. Natl. Acad. Sci. U.S.A.">
        <title>A Catalog of Tens of Thousands of Viruses from Human Metagenomes Reveals Hidden Associations with Chronic Diseases.</title>
        <authorList>
            <person name="Tisza M.J."/>
            <person name="Buck C.B."/>
        </authorList>
    </citation>
    <scope>NUCLEOTIDE SEQUENCE</scope>
    <source>
        <strain evidence="1">CtQqU1</strain>
    </source>
</reference>